<accession>A0ABN2VGN6</accession>
<keyword evidence="3" id="KW-1185">Reference proteome</keyword>
<sequence length="185" mass="18608">MSRTVRFSGTVLAASAVLLALAGCAAADGGDGTDGAAAVVAPAPAAAAAEVCDAVDAALPERVEGQERVDGADLPAYVAVWGDPAIVLRCGVPLPLVLTPGEEGYDPLADAVDVNGVSWLLEDAPGGGKLFTTTHRTVHVEVSVPADYAPEVNPLVDLAEAIAGQVPLDELYAQEELYGAPPAGL</sequence>
<evidence type="ECO:0000256" key="1">
    <source>
        <dbReference type="SAM" id="SignalP"/>
    </source>
</evidence>
<keyword evidence="1" id="KW-0732">Signal</keyword>
<dbReference type="Pfam" id="PF12028">
    <property type="entry name" value="DUF3515"/>
    <property type="match status" value="1"/>
</dbReference>
<dbReference type="RefSeq" id="WP_346071486.1">
    <property type="nucleotide sequence ID" value="NZ_BAAANQ010000011.1"/>
</dbReference>
<proteinExistence type="predicted"/>
<comment type="caution">
    <text evidence="2">The sequence shown here is derived from an EMBL/GenBank/DDBJ whole genome shotgun (WGS) entry which is preliminary data.</text>
</comment>
<feature type="signal peptide" evidence="1">
    <location>
        <begin position="1"/>
        <end position="27"/>
    </location>
</feature>
<protein>
    <recommendedName>
        <fullName evidence="4">DUF3515 domain-containing protein</fullName>
    </recommendedName>
</protein>
<dbReference type="InterPro" id="IPR021903">
    <property type="entry name" value="DUF3515"/>
</dbReference>
<reference evidence="2 3" key="1">
    <citation type="journal article" date="2019" name="Int. J. Syst. Evol. Microbiol.">
        <title>The Global Catalogue of Microorganisms (GCM) 10K type strain sequencing project: providing services to taxonomists for standard genome sequencing and annotation.</title>
        <authorList>
            <consortium name="The Broad Institute Genomics Platform"/>
            <consortium name="The Broad Institute Genome Sequencing Center for Infectious Disease"/>
            <person name="Wu L."/>
            <person name="Ma J."/>
        </authorList>
    </citation>
    <scope>NUCLEOTIDE SEQUENCE [LARGE SCALE GENOMIC DNA]</scope>
    <source>
        <strain evidence="2 3">JCM 14549</strain>
    </source>
</reference>
<gene>
    <name evidence="2" type="ORF">GCM10009757_45060</name>
</gene>
<dbReference type="EMBL" id="BAAANQ010000011">
    <property type="protein sequence ID" value="GAA2061637.1"/>
    <property type="molecule type" value="Genomic_DNA"/>
</dbReference>
<evidence type="ECO:0008006" key="4">
    <source>
        <dbReference type="Google" id="ProtNLM"/>
    </source>
</evidence>
<evidence type="ECO:0000313" key="2">
    <source>
        <dbReference type="EMBL" id="GAA2061637.1"/>
    </source>
</evidence>
<evidence type="ECO:0000313" key="3">
    <source>
        <dbReference type="Proteomes" id="UP001403094"/>
    </source>
</evidence>
<organism evidence="2 3">
    <name type="scientific">Streptomyces cheonanensis</name>
    <dbReference type="NCBI Taxonomy" id="312720"/>
    <lineage>
        <taxon>Bacteria</taxon>
        <taxon>Bacillati</taxon>
        <taxon>Actinomycetota</taxon>
        <taxon>Actinomycetes</taxon>
        <taxon>Kitasatosporales</taxon>
        <taxon>Streptomycetaceae</taxon>
        <taxon>Streptomyces</taxon>
    </lineage>
</organism>
<name>A0ABN2VGN6_9ACTN</name>
<feature type="chain" id="PRO_5046058308" description="DUF3515 domain-containing protein" evidence="1">
    <location>
        <begin position="28"/>
        <end position="185"/>
    </location>
</feature>
<dbReference type="PROSITE" id="PS51257">
    <property type="entry name" value="PROKAR_LIPOPROTEIN"/>
    <property type="match status" value="1"/>
</dbReference>
<dbReference type="Proteomes" id="UP001403094">
    <property type="component" value="Unassembled WGS sequence"/>
</dbReference>